<accession>A0A2G4QZP0</accession>
<dbReference type="Proteomes" id="UP000237472">
    <property type="component" value="Unassembled WGS sequence"/>
</dbReference>
<reference evidence="3" key="1">
    <citation type="submission" date="2015-06" db="EMBL/GenBank/DDBJ databases">
        <authorList>
            <person name="Parisi A."/>
            <person name="Chiara M."/>
            <person name="Florio D."/>
            <person name="Miccolupo A."/>
            <person name="Manzari C."/>
            <person name="Mion D."/>
            <person name="Caruso M."/>
            <person name="D'erchia A.M."/>
            <person name="Zanoni R."/>
        </authorList>
    </citation>
    <scope>NUCLEOTIDE SEQUENCE [LARGE SCALE GENOMIC DNA]</scope>
    <source>
        <strain evidence="3">73/13</strain>
    </source>
</reference>
<keyword evidence="1" id="KW-0175">Coiled coil</keyword>
<feature type="coiled-coil region" evidence="1">
    <location>
        <begin position="81"/>
        <end position="113"/>
    </location>
</feature>
<dbReference type="AlphaFoldDB" id="A0A2G4QZP0"/>
<gene>
    <name evidence="2" type="ORF">AA994_07245</name>
</gene>
<organism evidence="2 3">
    <name type="scientific">Campylobacter vulpis</name>
    <dbReference type="NCBI Taxonomy" id="1655500"/>
    <lineage>
        <taxon>Bacteria</taxon>
        <taxon>Pseudomonadati</taxon>
        <taxon>Campylobacterota</taxon>
        <taxon>Epsilonproteobacteria</taxon>
        <taxon>Campylobacterales</taxon>
        <taxon>Campylobacteraceae</taxon>
        <taxon>Campylobacter</taxon>
    </lineage>
</organism>
<evidence type="ECO:0000313" key="2">
    <source>
        <dbReference type="EMBL" id="PHY89750.1"/>
    </source>
</evidence>
<name>A0A2G4QZP0_9BACT</name>
<proteinExistence type="predicted"/>
<sequence length="201" mass="24424">MNNHRYLSWEHCYEYFYINRKNVDYDYASLMLSFYLASWGMYRGSSFLLHYDYQIYKTMLKELLDINLWDKHDWSQIIKANEIIEEKLLLYKNNKENENNEEDKNNKNKISNTLITKILLGIFGCTPAYDRFFVNGLKKHNINNNKIPIQYCEDSYIGIMDLIDRCKSSFEFPKISLKYNENIYYPDMKIMDMYFWILGKE</sequence>
<evidence type="ECO:0000256" key="1">
    <source>
        <dbReference type="SAM" id="Coils"/>
    </source>
</evidence>
<dbReference type="EMBL" id="LDWY01000086">
    <property type="protein sequence ID" value="PHY89750.1"/>
    <property type="molecule type" value="Genomic_DNA"/>
</dbReference>
<protein>
    <submittedName>
        <fullName evidence="2">Uncharacterized protein</fullName>
    </submittedName>
</protein>
<evidence type="ECO:0000313" key="3">
    <source>
        <dbReference type="Proteomes" id="UP000237472"/>
    </source>
</evidence>
<comment type="caution">
    <text evidence="2">The sequence shown here is derived from an EMBL/GenBank/DDBJ whole genome shotgun (WGS) entry which is preliminary data.</text>
</comment>